<evidence type="ECO:0000256" key="2">
    <source>
        <dbReference type="ARBA" id="ARBA00022448"/>
    </source>
</evidence>
<keyword evidence="4 8" id="KW-1133">Transmembrane helix</keyword>
<sequence length="777" mass="81115">MSPSFASQPPSTRSSSPPSSVLGFSRLSSGKRSGYDPLIELPPIDVTRLPSPSFSATPAGAAGAHAAAPPPRLLAGPSSFLPSAFGSRAGRETHVSLFDEEDDLDADDLITLAPLPATASAAAASRCARLLPSKCTYTARAVARAVVPPVASSPAAARFVLCTFLYAFLHGATDQLLPAAYKALEAQLNFSPTVLGAASSLSRLAHAFACPLWGLSVDAMSTSSPGASAAEKARRSREGEALVLRFSCVGWGVCTVLLSLLAREGQLMPLMFCSGWLMAVMGPLSQKILGEAVDCEKRGTAFGSMSFFQSTGRMVSLMLTTGLSAVVFAGVAGWRFAFAFVGFLSVAFGVALAWMLPSSALTRRSLRSAPVSPAAPAASGTSGASPLAGVCGDGEGESWQVKLRTQAAVVCSLGYVFRTRSFGVMLLLGVINGMPRTALNFIVMFFQYCGLADWQASLTVSASWLAAMFVAPFVGRFGDAVHRRYPNKGRPVLAQTAILVRALLMFLILSCVPKRSGSFPVFFLLSVLVGLMAGWPGVGVNRPILTEIVLPKHRATVFSLFSTMEGVGSALLGAPVVGMLAQQVFGYSKPLTRHRPSAASSSSSTAAPGAEGSAAAAAGAEGLFQSAEDMANAEALGKALLCTTVGPWLASVFVYFLLHWTYTVDRVAANRRSQEEKAREDARAAESDAAEAPTAEGHGEAASDLELAAAADCAPKSADGVSGLSGVEPRGARAHAKAGYAVVATQDAEDDLSEFDEEEKGQTSLKNRYEDRDDAHR</sequence>
<dbReference type="GeneID" id="40305530"/>
<dbReference type="PANTHER" id="PTHR23505">
    <property type="entry name" value="SPINSTER"/>
    <property type="match status" value="1"/>
</dbReference>
<feature type="region of interest" description="Disordered" evidence="7">
    <location>
        <begin position="749"/>
        <end position="777"/>
    </location>
</feature>
<keyword evidence="2" id="KW-0813">Transport</keyword>
<dbReference type="EMBL" id="NWUJ01000001">
    <property type="protein sequence ID" value="PFH38126.1"/>
    <property type="molecule type" value="Genomic_DNA"/>
</dbReference>
<feature type="transmembrane region" description="Helical" evidence="8">
    <location>
        <begin position="521"/>
        <end position="545"/>
    </location>
</feature>
<dbReference type="GO" id="GO:0016020">
    <property type="term" value="C:membrane"/>
    <property type="evidence" value="ECO:0007669"/>
    <property type="project" value="UniProtKB-SubCell"/>
</dbReference>
<feature type="compositionally biased region" description="Basic and acidic residues" evidence="7">
    <location>
        <begin position="675"/>
        <end position="686"/>
    </location>
</feature>
<feature type="compositionally biased region" description="Acidic residues" evidence="7">
    <location>
        <begin position="749"/>
        <end position="759"/>
    </location>
</feature>
<feature type="transmembrane region" description="Helical" evidence="8">
    <location>
        <begin position="422"/>
        <end position="448"/>
    </location>
</feature>
<evidence type="ECO:0000256" key="3">
    <source>
        <dbReference type="ARBA" id="ARBA00022692"/>
    </source>
</evidence>
<proteinExistence type="inferred from homology"/>
<feature type="transmembrane region" description="Helical" evidence="8">
    <location>
        <begin position="338"/>
        <end position="357"/>
    </location>
</feature>
<dbReference type="AlphaFoldDB" id="A0A2A9MP79"/>
<keyword evidence="3 8" id="KW-0812">Transmembrane</keyword>
<keyword evidence="11" id="KW-1185">Reference proteome</keyword>
<dbReference type="Pfam" id="PF07690">
    <property type="entry name" value="MFS_1"/>
    <property type="match status" value="1"/>
</dbReference>
<evidence type="ECO:0000313" key="11">
    <source>
        <dbReference type="Proteomes" id="UP000224006"/>
    </source>
</evidence>
<feature type="transmembrane region" description="Helical" evidence="8">
    <location>
        <begin position="242"/>
        <end position="261"/>
    </location>
</feature>
<dbReference type="KEGG" id="bbes:BESB_004670"/>
<feature type="transmembrane region" description="Helical" evidence="8">
    <location>
        <begin position="645"/>
        <end position="664"/>
    </location>
</feature>
<dbReference type="Gene3D" id="1.20.1250.20">
    <property type="entry name" value="MFS general substrate transporter like domains"/>
    <property type="match status" value="2"/>
</dbReference>
<dbReference type="PROSITE" id="PS50850">
    <property type="entry name" value="MFS"/>
    <property type="match status" value="1"/>
</dbReference>
<evidence type="ECO:0000256" key="7">
    <source>
        <dbReference type="SAM" id="MobiDB-lite"/>
    </source>
</evidence>
<dbReference type="Proteomes" id="UP000224006">
    <property type="component" value="Chromosome I"/>
</dbReference>
<feature type="compositionally biased region" description="Low complexity" evidence="7">
    <location>
        <begin position="1"/>
        <end position="20"/>
    </location>
</feature>
<feature type="compositionally biased region" description="Basic and acidic residues" evidence="7">
    <location>
        <begin position="767"/>
        <end position="777"/>
    </location>
</feature>
<name>A0A2A9MP79_BESBE</name>
<accession>A0A2A9MP79</accession>
<dbReference type="RefSeq" id="XP_029222135.1">
    <property type="nucleotide sequence ID" value="XM_029359222.1"/>
</dbReference>
<feature type="region of interest" description="Disordered" evidence="7">
    <location>
        <begin position="1"/>
        <end position="36"/>
    </location>
</feature>
<evidence type="ECO:0000313" key="10">
    <source>
        <dbReference type="EMBL" id="PFH38126.1"/>
    </source>
</evidence>
<dbReference type="VEuPathDB" id="ToxoDB:BESB_004670"/>
<reference evidence="10 11" key="1">
    <citation type="submission" date="2017-09" db="EMBL/GenBank/DDBJ databases">
        <title>Genome sequencing of Besnoitia besnoiti strain Bb-Ger1.</title>
        <authorList>
            <person name="Schares G."/>
            <person name="Venepally P."/>
            <person name="Lorenzi H.A."/>
        </authorList>
    </citation>
    <scope>NUCLEOTIDE SEQUENCE [LARGE SCALE GENOMIC DNA]</scope>
    <source>
        <strain evidence="10 11">Bb-Ger1</strain>
    </source>
</reference>
<dbReference type="InterPro" id="IPR036259">
    <property type="entry name" value="MFS_trans_sf"/>
</dbReference>
<feature type="region of interest" description="Disordered" evidence="7">
    <location>
        <begin position="675"/>
        <end position="700"/>
    </location>
</feature>
<feature type="transmembrane region" description="Helical" evidence="8">
    <location>
        <begin position="314"/>
        <end position="332"/>
    </location>
</feature>
<dbReference type="GO" id="GO:0022857">
    <property type="term" value="F:transmembrane transporter activity"/>
    <property type="evidence" value="ECO:0007669"/>
    <property type="project" value="InterPro"/>
</dbReference>
<feature type="transmembrane region" description="Helical" evidence="8">
    <location>
        <begin position="492"/>
        <end position="509"/>
    </location>
</feature>
<evidence type="ECO:0000259" key="9">
    <source>
        <dbReference type="PROSITE" id="PS50850"/>
    </source>
</evidence>
<feature type="transmembrane region" description="Helical" evidence="8">
    <location>
        <begin position="557"/>
        <end position="581"/>
    </location>
</feature>
<feature type="transmembrane region" description="Helical" evidence="8">
    <location>
        <begin position="454"/>
        <end position="471"/>
    </location>
</feature>
<dbReference type="InterPro" id="IPR044770">
    <property type="entry name" value="MFS_spinster-like"/>
</dbReference>
<comment type="similarity">
    <text evidence="6">Belongs to the major facilitator superfamily. Spinster (TC 2.A.1.49) family.</text>
</comment>
<evidence type="ECO:0000256" key="5">
    <source>
        <dbReference type="ARBA" id="ARBA00023136"/>
    </source>
</evidence>
<feature type="compositionally biased region" description="Low complexity" evidence="7">
    <location>
        <begin position="690"/>
        <end position="700"/>
    </location>
</feature>
<dbReference type="PANTHER" id="PTHR23505:SF52">
    <property type="entry name" value="MAJOR FACILITATOR SUPERFAMILY PROTEIN"/>
    <property type="match status" value="1"/>
</dbReference>
<evidence type="ECO:0000256" key="8">
    <source>
        <dbReference type="SAM" id="Phobius"/>
    </source>
</evidence>
<dbReference type="InterPro" id="IPR011701">
    <property type="entry name" value="MFS"/>
</dbReference>
<keyword evidence="5 8" id="KW-0472">Membrane</keyword>
<dbReference type="OrthoDB" id="440755at2759"/>
<feature type="domain" description="Major facilitator superfamily (MFS) profile" evidence="9">
    <location>
        <begin position="159"/>
        <end position="662"/>
    </location>
</feature>
<organism evidence="10 11">
    <name type="scientific">Besnoitia besnoiti</name>
    <name type="common">Apicomplexan protozoan</name>
    <dbReference type="NCBI Taxonomy" id="94643"/>
    <lineage>
        <taxon>Eukaryota</taxon>
        <taxon>Sar</taxon>
        <taxon>Alveolata</taxon>
        <taxon>Apicomplexa</taxon>
        <taxon>Conoidasida</taxon>
        <taxon>Coccidia</taxon>
        <taxon>Eucoccidiorida</taxon>
        <taxon>Eimeriorina</taxon>
        <taxon>Sarcocystidae</taxon>
        <taxon>Besnoitia</taxon>
    </lineage>
</organism>
<comment type="caution">
    <text evidence="10">The sequence shown here is derived from an EMBL/GenBank/DDBJ whole genome shotgun (WGS) entry which is preliminary data.</text>
</comment>
<dbReference type="SUPFAM" id="SSF103473">
    <property type="entry name" value="MFS general substrate transporter"/>
    <property type="match status" value="1"/>
</dbReference>
<dbReference type="STRING" id="94643.A0A2A9MP79"/>
<evidence type="ECO:0000256" key="6">
    <source>
        <dbReference type="ARBA" id="ARBA00024338"/>
    </source>
</evidence>
<evidence type="ECO:0000256" key="1">
    <source>
        <dbReference type="ARBA" id="ARBA00004141"/>
    </source>
</evidence>
<protein>
    <submittedName>
        <fullName evidence="10">Transporter, major facilitator family protein</fullName>
    </submittedName>
</protein>
<comment type="subcellular location">
    <subcellularLocation>
        <location evidence="1">Membrane</location>
        <topology evidence="1">Multi-pass membrane protein</topology>
    </subcellularLocation>
</comment>
<evidence type="ECO:0000256" key="4">
    <source>
        <dbReference type="ARBA" id="ARBA00022989"/>
    </source>
</evidence>
<dbReference type="InterPro" id="IPR020846">
    <property type="entry name" value="MFS_dom"/>
</dbReference>
<gene>
    <name evidence="10" type="ORF">BESB_004670</name>
</gene>